<keyword evidence="3" id="KW-0808">Transferase</keyword>
<dbReference type="InterPro" id="IPR001173">
    <property type="entry name" value="Glyco_trans_2-like"/>
</dbReference>
<name>A0ABM7QJC9_9GAMM</name>
<dbReference type="Proteomes" id="UP000680679">
    <property type="component" value="Chromosome"/>
</dbReference>
<dbReference type="PANTHER" id="PTHR43685:SF5">
    <property type="entry name" value="GLYCOSYLTRANSFERASE EPSE-RELATED"/>
    <property type="match status" value="1"/>
</dbReference>
<dbReference type="CDD" id="cd00761">
    <property type="entry name" value="Glyco_tranf_GTA_type"/>
    <property type="match status" value="1"/>
</dbReference>
<dbReference type="InterPro" id="IPR050834">
    <property type="entry name" value="Glycosyltransf_2"/>
</dbReference>
<dbReference type="PANTHER" id="PTHR43685">
    <property type="entry name" value="GLYCOSYLTRANSFERASE"/>
    <property type="match status" value="1"/>
</dbReference>
<dbReference type="RefSeq" id="WP_213380186.1">
    <property type="nucleotide sequence ID" value="NZ_AP024563.1"/>
</dbReference>
<evidence type="ECO:0000256" key="2">
    <source>
        <dbReference type="ARBA" id="ARBA00022676"/>
    </source>
</evidence>
<evidence type="ECO:0000313" key="5">
    <source>
        <dbReference type="EMBL" id="BCU05880.1"/>
    </source>
</evidence>
<reference evidence="5 6" key="1">
    <citation type="submission" date="2021-04" db="EMBL/GenBank/DDBJ databases">
        <title>Complete genome sequencing of Allochromatium tepidum strain NZ.</title>
        <authorList>
            <person name="Tsukatani Y."/>
            <person name="Mori H."/>
        </authorList>
    </citation>
    <scope>NUCLEOTIDE SEQUENCE [LARGE SCALE GENOMIC DNA]</scope>
    <source>
        <strain evidence="5 6">NZ</strain>
    </source>
</reference>
<dbReference type="Pfam" id="PF00535">
    <property type="entry name" value="Glycos_transf_2"/>
    <property type="match status" value="1"/>
</dbReference>
<evidence type="ECO:0000313" key="6">
    <source>
        <dbReference type="Proteomes" id="UP000680679"/>
    </source>
</evidence>
<evidence type="ECO:0000256" key="3">
    <source>
        <dbReference type="ARBA" id="ARBA00022679"/>
    </source>
</evidence>
<dbReference type="SUPFAM" id="SSF53448">
    <property type="entry name" value="Nucleotide-diphospho-sugar transferases"/>
    <property type="match status" value="1"/>
</dbReference>
<dbReference type="InterPro" id="IPR029044">
    <property type="entry name" value="Nucleotide-diphossugar_trans"/>
</dbReference>
<dbReference type="Gene3D" id="3.90.550.10">
    <property type="entry name" value="Spore Coat Polysaccharide Biosynthesis Protein SpsA, Chain A"/>
    <property type="match status" value="1"/>
</dbReference>
<feature type="domain" description="Glycosyltransferase 2-like" evidence="4">
    <location>
        <begin position="7"/>
        <end position="131"/>
    </location>
</feature>
<keyword evidence="6" id="KW-1185">Reference proteome</keyword>
<organism evidence="5 6">
    <name type="scientific">Allochromatium tepidum</name>
    <dbReference type="NCBI Taxonomy" id="553982"/>
    <lineage>
        <taxon>Bacteria</taxon>
        <taxon>Pseudomonadati</taxon>
        <taxon>Pseudomonadota</taxon>
        <taxon>Gammaproteobacteria</taxon>
        <taxon>Chromatiales</taxon>
        <taxon>Chromatiaceae</taxon>
        <taxon>Allochromatium</taxon>
    </lineage>
</organism>
<proteinExistence type="inferred from homology"/>
<sequence>MNDLVAVIMPTRNRSRLLKRSVLSLLRQTHQKLEILVFDDGSTDDTAEVLADLAKKDPRVRFFHSDVSVGIATALNRLINQCRGRFIVRMDDDDVAYPERIQKQLSFMQANRLGVCGTGCRRVAGWRRSRIIYPQTHELIRAELLFQPPLLHPSVMMVRSLLLQHGGYRTDVPHAEDYELWVRLIEHTRFGNVPEVLLDYTLSAQQVSRRYNAAQVESAKRIRAQYLSQFPVSYDSREAAIHVSLREPIPIKDLTALEEAGRWLLKLSGWFTEDCRTVFARQWFLCAVRAAGLGPPAFEVWNSMPLASDISPQRRRMLWGLCQLRLRYRSAPYRWLEPLAGSGG</sequence>
<accession>A0ABM7QJC9</accession>
<dbReference type="EMBL" id="AP024563">
    <property type="protein sequence ID" value="BCU05880.1"/>
    <property type="molecule type" value="Genomic_DNA"/>
</dbReference>
<keyword evidence="2" id="KW-0328">Glycosyltransferase</keyword>
<protein>
    <recommendedName>
        <fullName evidence="4">Glycosyltransferase 2-like domain-containing protein</fullName>
    </recommendedName>
</protein>
<evidence type="ECO:0000256" key="1">
    <source>
        <dbReference type="ARBA" id="ARBA00006739"/>
    </source>
</evidence>
<comment type="similarity">
    <text evidence="1">Belongs to the glycosyltransferase 2 family.</text>
</comment>
<gene>
    <name evidence="5" type="ORF">Atep_05570</name>
</gene>
<evidence type="ECO:0000259" key="4">
    <source>
        <dbReference type="Pfam" id="PF00535"/>
    </source>
</evidence>